<keyword evidence="3" id="KW-1185">Reference proteome</keyword>
<evidence type="ECO:0000256" key="1">
    <source>
        <dbReference type="SAM" id="Phobius"/>
    </source>
</evidence>
<feature type="transmembrane region" description="Helical" evidence="1">
    <location>
        <begin position="153"/>
        <end position="173"/>
    </location>
</feature>
<dbReference type="EMBL" id="CAJVCH010446219">
    <property type="protein sequence ID" value="CAG7819316.1"/>
    <property type="molecule type" value="Genomic_DNA"/>
</dbReference>
<dbReference type="Proteomes" id="UP000708208">
    <property type="component" value="Unassembled WGS sequence"/>
</dbReference>
<accession>A0A8J2KJQ7</accession>
<gene>
    <name evidence="2" type="ORF">AFUS01_LOCUS29774</name>
</gene>
<keyword evidence="1" id="KW-0812">Transmembrane</keyword>
<comment type="caution">
    <text evidence="2">The sequence shown here is derived from an EMBL/GenBank/DDBJ whole genome shotgun (WGS) entry which is preliminary data.</text>
</comment>
<protein>
    <submittedName>
        <fullName evidence="2">Uncharacterized protein</fullName>
    </submittedName>
</protein>
<keyword evidence="1" id="KW-1133">Transmembrane helix</keyword>
<dbReference type="AlphaFoldDB" id="A0A8J2KJQ7"/>
<feature type="transmembrane region" description="Helical" evidence="1">
    <location>
        <begin position="87"/>
        <end position="104"/>
    </location>
</feature>
<feature type="non-terminal residue" evidence="2">
    <location>
        <position position="1"/>
    </location>
</feature>
<sequence>NVNGKLVLTGGAALEILIVISGKLNFTVFHILGKGWIERTPNGTLTGMGQQLLKGEADVVLSRSEIIQYRVEQLSITHILHTSIPKLWLAILTMWLVFGVTFRLFSYCKKKITSDNKIQRDDFVLGDVVLWFISSASLQGWNSAPSETSLRIIFLSGKLATLIMYAIFSSFMISKLSVEKDLV</sequence>
<feature type="non-terminal residue" evidence="2">
    <location>
        <position position="183"/>
    </location>
</feature>
<keyword evidence="1" id="KW-0472">Membrane</keyword>
<reference evidence="2" key="1">
    <citation type="submission" date="2021-06" db="EMBL/GenBank/DDBJ databases">
        <authorList>
            <person name="Hodson N. C."/>
            <person name="Mongue J. A."/>
            <person name="Jaron S. K."/>
        </authorList>
    </citation>
    <scope>NUCLEOTIDE SEQUENCE</scope>
</reference>
<organism evidence="2 3">
    <name type="scientific">Allacma fusca</name>
    <dbReference type="NCBI Taxonomy" id="39272"/>
    <lineage>
        <taxon>Eukaryota</taxon>
        <taxon>Metazoa</taxon>
        <taxon>Ecdysozoa</taxon>
        <taxon>Arthropoda</taxon>
        <taxon>Hexapoda</taxon>
        <taxon>Collembola</taxon>
        <taxon>Symphypleona</taxon>
        <taxon>Sminthuridae</taxon>
        <taxon>Allacma</taxon>
    </lineage>
</organism>
<evidence type="ECO:0000313" key="2">
    <source>
        <dbReference type="EMBL" id="CAG7819316.1"/>
    </source>
</evidence>
<dbReference type="OrthoDB" id="8186464at2759"/>
<proteinExistence type="predicted"/>
<evidence type="ECO:0000313" key="3">
    <source>
        <dbReference type="Proteomes" id="UP000708208"/>
    </source>
</evidence>
<name>A0A8J2KJQ7_9HEXA</name>